<evidence type="ECO:0000256" key="2">
    <source>
        <dbReference type="ARBA" id="ARBA00022741"/>
    </source>
</evidence>
<comment type="caution">
    <text evidence="3">The sequence shown here is derived from an EMBL/GenBank/DDBJ whole genome shotgun (WGS) entry which is preliminary data.</text>
</comment>
<dbReference type="Proteomes" id="UP000762676">
    <property type="component" value="Unassembled WGS sequence"/>
</dbReference>
<evidence type="ECO:0000313" key="4">
    <source>
        <dbReference type="Proteomes" id="UP000762676"/>
    </source>
</evidence>
<keyword evidence="2" id="KW-0547">Nucleotide-binding</keyword>
<dbReference type="GO" id="GO:0003924">
    <property type="term" value="F:GTPase activity"/>
    <property type="evidence" value="ECO:0007669"/>
    <property type="project" value="InterPro"/>
</dbReference>
<organism evidence="3 4">
    <name type="scientific">Elysia marginata</name>
    <dbReference type="NCBI Taxonomy" id="1093978"/>
    <lineage>
        <taxon>Eukaryota</taxon>
        <taxon>Metazoa</taxon>
        <taxon>Spiralia</taxon>
        <taxon>Lophotrochozoa</taxon>
        <taxon>Mollusca</taxon>
        <taxon>Gastropoda</taxon>
        <taxon>Heterobranchia</taxon>
        <taxon>Euthyneura</taxon>
        <taxon>Panpulmonata</taxon>
        <taxon>Sacoglossa</taxon>
        <taxon>Placobranchoidea</taxon>
        <taxon>Plakobranchidae</taxon>
        <taxon>Elysia</taxon>
    </lineage>
</organism>
<dbReference type="SUPFAM" id="SSF52540">
    <property type="entry name" value="P-loop containing nucleoside triphosphate hydrolases"/>
    <property type="match status" value="1"/>
</dbReference>
<dbReference type="CDD" id="cd00154">
    <property type="entry name" value="Rab"/>
    <property type="match status" value="1"/>
</dbReference>
<protein>
    <submittedName>
        <fullName evidence="3">Ras-like protein family member 10B</fullName>
    </submittedName>
</protein>
<dbReference type="PROSITE" id="PS51421">
    <property type="entry name" value="RAS"/>
    <property type="match status" value="1"/>
</dbReference>
<reference evidence="3 4" key="1">
    <citation type="journal article" date="2021" name="Elife">
        <title>Chloroplast acquisition without the gene transfer in kleptoplastic sea slugs, Plakobranchus ocellatus.</title>
        <authorList>
            <person name="Maeda T."/>
            <person name="Takahashi S."/>
            <person name="Yoshida T."/>
            <person name="Shimamura S."/>
            <person name="Takaki Y."/>
            <person name="Nagai Y."/>
            <person name="Toyoda A."/>
            <person name="Suzuki Y."/>
            <person name="Arimoto A."/>
            <person name="Ishii H."/>
            <person name="Satoh N."/>
            <person name="Nishiyama T."/>
            <person name="Hasebe M."/>
            <person name="Maruyama T."/>
            <person name="Minagawa J."/>
            <person name="Obokata J."/>
            <person name="Shigenobu S."/>
        </authorList>
    </citation>
    <scope>NUCLEOTIDE SEQUENCE [LARGE SCALE GENOMIC DNA]</scope>
</reference>
<gene>
    <name evidence="3" type="ORF">ElyMa_006522700</name>
</gene>
<sequence length="164" mass="18492">MSRTLDEPVVTCQVWDTAGMERYRALLPHYMRHARCAVIVYDISNRESFDSVKNYWLDFVDCCGEEDLVKVLVGNKMDVPPGIRAVKAQEGEQLAISRGMVFLEASAKFGLNVDDIYVLAAKRAMAKPRPVRSDSVNSTSPVIKLDKRQQSKFACCNVVRSIFK</sequence>
<evidence type="ECO:0000313" key="3">
    <source>
        <dbReference type="EMBL" id="GFS05530.1"/>
    </source>
</evidence>
<dbReference type="Pfam" id="PF00071">
    <property type="entry name" value="Ras"/>
    <property type="match status" value="1"/>
</dbReference>
<dbReference type="SMART" id="SM00173">
    <property type="entry name" value="RAS"/>
    <property type="match status" value="1"/>
</dbReference>
<dbReference type="InterPro" id="IPR027417">
    <property type="entry name" value="P-loop_NTPase"/>
</dbReference>
<name>A0AAV4I6J1_9GAST</name>
<dbReference type="EMBL" id="BMAT01013088">
    <property type="protein sequence ID" value="GFS05530.1"/>
    <property type="molecule type" value="Genomic_DNA"/>
</dbReference>
<dbReference type="PRINTS" id="PR00449">
    <property type="entry name" value="RASTRNSFRMNG"/>
</dbReference>
<dbReference type="PANTHER" id="PTHR47978">
    <property type="match status" value="1"/>
</dbReference>
<proteinExistence type="inferred from homology"/>
<evidence type="ECO:0000256" key="1">
    <source>
        <dbReference type="ARBA" id="ARBA00006270"/>
    </source>
</evidence>
<dbReference type="AlphaFoldDB" id="A0AAV4I6J1"/>
<keyword evidence="4" id="KW-1185">Reference proteome</keyword>
<dbReference type="InterPro" id="IPR005225">
    <property type="entry name" value="Small_GTP-bd"/>
</dbReference>
<accession>A0AAV4I6J1</accession>
<dbReference type="InterPro" id="IPR001806">
    <property type="entry name" value="Small_GTPase"/>
</dbReference>
<dbReference type="PROSITE" id="PS51419">
    <property type="entry name" value="RAB"/>
    <property type="match status" value="1"/>
</dbReference>
<dbReference type="SMART" id="SM00175">
    <property type="entry name" value="RAB"/>
    <property type="match status" value="1"/>
</dbReference>
<dbReference type="NCBIfam" id="TIGR00231">
    <property type="entry name" value="small_GTP"/>
    <property type="match status" value="1"/>
</dbReference>
<dbReference type="GO" id="GO:0005525">
    <property type="term" value="F:GTP binding"/>
    <property type="evidence" value="ECO:0007669"/>
    <property type="project" value="InterPro"/>
</dbReference>
<dbReference type="SMART" id="SM00174">
    <property type="entry name" value="RHO"/>
    <property type="match status" value="1"/>
</dbReference>
<dbReference type="Gene3D" id="3.40.50.300">
    <property type="entry name" value="P-loop containing nucleotide triphosphate hydrolases"/>
    <property type="match status" value="1"/>
</dbReference>
<dbReference type="FunFam" id="3.40.50.300:FF:001447">
    <property type="entry name" value="Ras-related protein Rab-1B"/>
    <property type="match status" value="1"/>
</dbReference>
<comment type="similarity">
    <text evidence="1">Belongs to the small GTPase superfamily. Rab family.</text>
</comment>